<organism evidence="5 6">
    <name type="scientific">Calocera cornea HHB12733</name>
    <dbReference type="NCBI Taxonomy" id="1353952"/>
    <lineage>
        <taxon>Eukaryota</taxon>
        <taxon>Fungi</taxon>
        <taxon>Dikarya</taxon>
        <taxon>Basidiomycota</taxon>
        <taxon>Agaricomycotina</taxon>
        <taxon>Dacrymycetes</taxon>
        <taxon>Dacrymycetales</taxon>
        <taxon>Dacrymycetaceae</taxon>
        <taxon>Calocera</taxon>
    </lineage>
</organism>
<evidence type="ECO:0000313" key="5">
    <source>
        <dbReference type="EMBL" id="KZT60690.1"/>
    </source>
</evidence>
<dbReference type="PANTHER" id="PTHR33365:SF11">
    <property type="entry name" value="TAT PATHWAY SIGNAL SEQUENCE"/>
    <property type="match status" value="1"/>
</dbReference>
<keyword evidence="4" id="KW-0812">Transmembrane</keyword>
<protein>
    <recommendedName>
        <fullName evidence="7">Oxidase ustYa</fullName>
    </recommendedName>
</protein>
<dbReference type="EMBL" id="KV423929">
    <property type="protein sequence ID" value="KZT60690.1"/>
    <property type="molecule type" value="Genomic_DNA"/>
</dbReference>
<dbReference type="InParanoid" id="A0A165IKG1"/>
<dbReference type="InterPro" id="IPR021765">
    <property type="entry name" value="UstYa-like"/>
</dbReference>
<evidence type="ECO:0000313" key="6">
    <source>
        <dbReference type="Proteomes" id="UP000076842"/>
    </source>
</evidence>
<dbReference type="GO" id="GO:0043386">
    <property type="term" value="P:mycotoxin biosynthetic process"/>
    <property type="evidence" value="ECO:0007669"/>
    <property type="project" value="InterPro"/>
</dbReference>
<dbReference type="STRING" id="1353952.A0A165IKG1"/>
<sequence length="211" mass="24051">MKAPFSFQAGTDLQLKIATGFFFFIVFVNTIAVGYQARIIFPPSPVEKQYTWRGTDHPRELHLDLGDPVALTIDDTEHFQIATPDATADWNSIFPPGRGFIHLGPDKRRFGLSMFHQIHCLDMIRQALLSGTTSGHVHHCFSYLRQTALCHADLTLEEGVPELGLDPTGELPVNGLMMTHTCRDWSKVYKFLGDEHYDWKEWRKTHNITVL</sequence>
<dbReference type="OrthoDB" id="3687641at2759"/>
<gene>
    <name evidence="5" type="ORF">CALCODRAFT_492250</name>
</gene>
<proteinExistence type="inferred from homology"/>
<dbReference type="AlphaFoldDB" id="A0A165IKG1"/>
<evidence type="ECO:0000256" key="2">
    <source>
        <dbReference type="ARBA" id="ARBA00023002"/>
    </source>
</evidence>
<name>A0A165IKG1_9BASI</name>
<keyword evidence="2" id="KW-0560">Oxidoreductase</keyword>
<accession>A0A165IKG1</accession>
<dbReference type="Pfam" id="PF11807">
    <property type="entry name" value="UstYa"/>
    <property type="match status" value="1"/>
</dbReference>
<evidence type="ECO:0000256" key="1">
    <source>
        <dbReference type="ARBA" id="ARBA00004685"/>
    </source>
</evidence>
<keyword evidence="6" id="KW-1185">Reference proteome</keyword>
<reference evidence="5 6" key="1">
    <citation type="journal article" date="2016" name="Mol. Biol. Evol.">
        <title>Comparative Genomics of Early-Diverging Mushroom-Forming Fungi Provides Insights into the Origins of Lignocellulose Decay Capabilities.</title>
        <authorList>
            <person name="Nagy L.G."/>
            <person name="Riley R."/>
            <person name="Tritt A."/>
            <person name="Adam C."/>
            <person name="Daum C."/>
            <person name="Floudas D."/>
            <person name="Sun H."/>
            <person name="Yadav J.S."/>
            <person name="Pangilinan J."/>
            <person name="Larsson K.H."/>
            <person name="Matsuura K."/>
            <person name="Barry K."/>
            <person name="Labutti K."/>
            <person name="Kuo R."/>
            <person name="Ohm R.A."/>
            <person name="Bhattacharya S.S."/>
            <person name="Shirouzu T."/>
            <person name="Yoshinaga Y."/>
            <person name="Martin F.M."/>
            <person name="Grigoriev I.V."/>
            <person name="Hibbett D.S."/>
        </authorList>
    </citation>
    <scope>NUCLEOTIDE SEQUENCE [LARGE SCALE GENOMIC DNA]</scope>
    <source>
        <strain evidence="5 6">HHB12733</strain>
    </source>
</reference>
<evidence type="ECO:0000256" key="4">
    <source>
        <dbReference type="SAM" id="Phobius"/>
    </source>
</evidence>
<comment type="similarity">
    <text evidence="3">Belongs to the ustYa family.</text>
</comment>
<comment type="pathway">
    <text evidence="1">Mycotoxin biosynthesis.</text>
</comment>
<evidence type="ECO:0008006" key="7">
    <source>
        <dbReference type="Google" id="ProtNLM"/>
    </source>
</evidence>
<evidence type="ECO:0000256" key="3">
    <source>
        <dbReference type="ARBA" id="ARBA00035112"/>
    </source>
</evidence>
<dbReference type="Proteomes" id="UP000076842">
    <property type="component" value="Unassembled WGS sequence"/>
</dbReference>
<keyword evidence="4" id="KW-0472">Membrane</keyword>
<dbReference type="PANTHER" id="PTHR33365">
    <property type="entry name" value="YALI0B05434P"/>
    <property type="match status" value="1"/>
</dbReference>
<feature type="transmembrane region" description="Helical" evidence="4">
    <location>
        <begin position="20"/>
        <end position="41"/>
    </location>
</feature>
<keyword evidence="4" id="KW-1133">Transmembrane helix</keyword>
<dbReference type="GO" id="GO:0016491">
    <property type="term" value="F:oxidoreductase activity"/>
    <property type="evidence" value="ECO:0007669"/>
    <property type="project" value="UniProtKB-KW"/>
</dbReference>